<evidence type="ECO:0000256" key="1">
    <source>
        <dbReference type="ARBA" id="ARBA00006994"/>
    </source>
</evidence>
<keyword evidence="5 6" id="KW-0269">Exonuclease</keyword>
<evidence type="ECO:0000259" key="9">
    <source>
        <dbReference type="Pfam" id="PF03159"/>
    </source>
</evidence>
<comment type="similarity">
    <text evidence="1 6">Belongs to the 5'-3' exonuclease family. XRN2/RAT1 subfamily.</text>
</comment>
<dbReference type="PIRSF" id="PIRSF037239">
    <property type="entry name" value="Exonuclease_Xrn2"/>
    <property type="match status" value="1"/>
</dbReference>
<proteinExistence type="inferred from homology"/>
<evidence type="ECO:0000256" key="3">
    <source>
        <dbReference type="ARBA" id="ARBA00022722"/>
    </source>
</evidence>
<feature type="domain" description="Xrn1 N-terminal" evidence="9">
    <location>
        <begin position="1"/>
        <end position="58"/>
    </location>
</feature>
<dbReference type="InterPro" id="IPR041412">
    <property type="entry name" value="Xrn1_helical"/>
</dbReference>
<organism evidence="11 12">
    <name type="scientific">Rhododendron griersonianum</name>
    <dbReference type="NCBI Taxonomy" id="479676"/>
    <lineage>
        <taxon>Eukaryota</taxon>
        <taxon>Viridiplantae</taxon>
        <taxon>Streptophyta</taxon>
        <taxon>Embryophyta</taxon>
        <taxon>Tracheophyta</taxon>
        <taxon>Spermatophyta</taxon>
        <taxon>Magnoliopsida</taxon>
        <taxon>eudicotyledons</taxon>
        <taxon>Gunneridae</taxon>
        <taxon>Pentapetalae</taxon>
        <taxon>asterids</taxon>
        <taxon>Ericales</taxon>
        <taxon>Ericaceae</taxon>
        <taxon>Ericoideae</taxon>
        <taxon>Rhodoreae</taxon>
        <taxon>Rhododendron</taxon>
    </lineage>
</organism>
<feature type="region of interest" description="Disordered" evidence="8">
    <location>
        <begin position="762"/>
        <end position="886"/>
    </location>
</feature>
<evidence type="ECO:0000256" key="4">
    <source>
        <dbReference type="ARBA" id="ARBA00022801"/>
    </source>
</evidence>
<feature type="compositionally biased region" description="Polar residues" evidence="8">
    <location>
        <begin position="1033"/>
        <end position="1044"/>
    </location>
</feature>
<dbReference type="GO" id="GO:0005634">
    <property type="term" value="C:nucleus"/>
    <property type="evidence" value="ECO:0007669"/>
    <property type="project" value="InterPro"/>
</dbReference>
<dbReference type="Pfam" id="PF03159">
    <property type="entry name" value="XRN_N"/>
    <property type="match status" value="2"/>
</dbReference>
<feature type="compositionally biased region" description="Polar residues" evidence="8">
    <location>
        <begin position="811"/>
        <end position="820"/>
    </location>
</feature>
<name>A0AAV6KD40_9ERIC</name>
<evidence type="ECO:0000313" key="11">
    <source>
        <dbReference type="EMBL" id="KAG5550408.1"/>
    </source>
</evidence>
<dbReference type="EMBL" id="JACTNZ010000005">
    <property type="protein sequence ID" value="KAG5550408.1"/>
    <property type="molecule type" value="Genomic_DNA"/>
</dbReference>
<dbReference type="Gene3D" id="3.40.50.12390">
    <property type="match status" value="2"/>
</dbReference>
<dbReference type="GO" id="GO:0003723">
    <property type="term" value="F:RNA binding"/>
    <property type="evidence" value="ECO:0007669"/>
    <property type="project" value="TreeGrafter"/>
</dbReference>
<comment type="function">
    <text evidence="6">Possesses 5'-&gt;3' exoribonuclease activity. Acts as an endogenous post-transcriptional gene silencing (PTGS) suppressor.</text>
</comment>
<evidence type="ECO:0000256" key="7">
    <source>
        <dbReference type="SAM" id="Coils"/>
    </source>
</evidence>
<dbReference type="InterPro" id="IPR004859">
    <property type="entry name" value="Xrn1_N"/>
</dbReference>
<keyword evidence="3 6" id="KW-0540">Nuclease</keyword>
<sequence>MGVPSFYRWLVDKYPKIVVDAVEGEGESTTDPNGPEFDNLYLDMNGIIHPCFHPEEEEDHVHGVAPRAKMNQQRSRRFRTSKDNEIAVDFLFSILEAEERRLRRQFEIEGKPLFPKQESETSDSNIITPGTVFMHELSKSLQYYIDQRLLKNAAWKDVKVILSDANVPGEGEHKIMMFIRLQRASPGYNPNTRHCLYGLDADLIMLALATHEVHFSILREDVLVQLPVDTTRFKAKPSSYEQNHSARENAALAAYRAPKRTPYQFLHVWLLREYLELDMKIVDPPENMEIDLERLIDDFIFICFFTGNDFLPHMPTLEIHEGGINLLMHVYKQEFKNLGGYLVDMQRAGEKKASYVKLKRVEKFILSVGAYEDRIFKKRTEIRERRLRRLMEECKNKVEEEQEQETGTEIKLSHYASADGKDHTSKSFEVAEIENSESSDTRYKLEALQNMKELKQKLKKYTRDRSDLFKNGSFALDKVKLGTVGWRERYYKEKFDAETKEDRERTRKEVVQKYTEGLCWVLLYYFSGVPSWNWFYPYHYGPFASDLRGLSQVKVNFQKGSQFKPFDQLMAVLPPRSGHALPRSYKALMNSEESDLIDFYPSDFELDEEGKRFTWQAICKLPFIAEERLLCHTKILEQELQDDEVERNSTKFDVLYVSSKQELGSQIVSLYEKLHEGRQPIDTDLSSGMSGFISPRKDFDLAESNRREDCKESEENNILCVCYELPNGSQHFPRPLEGVNIPEKMIFKDDIAEMELWHEFHGNKPSRTRPQYRCSNRNATDGANSSSAKPFVGEIHKGAGTGWGRGRGMPENNSSDSPKSFTGEMRKGAGSGWGRGRGMLESNSSDSNSRSECSRNFEAGRGGKVTVSSSTSWGETRGPSFSHDSRVQNAYRGSYNNTDKWKSSSFGQYESRGMENLRISDSQRGLINCRGRAQSGSSANYRTFRNNFVENRNFEQRPNVQPSAAPFVQHGDGRSGHSGQHGVDRWWRDSAGSTTNAWRRNQSPSPSPSMPGLGRGRYLPQATPTDWKLRDTAGTSSSDNLPRT</sequence>
<dbReference type="InterPro" id="IPR027073">
    <property type="entry name" value="5_3_exoribonuclease"/>
</dbReference>
<gene>
    <name evidence="11" type="ORF">RHGRI_015384</name>
</gene>
<feature type="compositionally biased region" description="Polar residues" evidence="8">
    <location>
        <begin position="773"/>
        <end position="788"/>
    </location>
</feature>
<evidence type="ECO:0000256" key="2">
    <source>
        <dbReference type="ARBA" id="ARBA00022664"/>
    </source>
</evidence>
<dbReference type="GO" id="GO:0004534">
    <property type="term" value="F:5'-3' RNA exonuclease activity"/>
    <property type="evidence" value="ECO:0007669"/>
    <property type="project" value="UniProtKB-UniRule"/>
</dbReference>
<dbReference type="GO" id="GO:0000956">
    <property type="term" value="P:nuclear-transcribed mRNA catabolic process"/>
    <property type="evidence" value="ECO:0007669"/>
    <property type="project" value="TreeGrafter"/>
</dbReference>
<keyword evidence="2 6" id="KW-0507">mRNA processing</keyword>
<feature type="domain" description="Xrn1 helical" evidence="10">
    <location>
        <begin position="290"/>
        <end position="751"/>
    </location>
</feature>
<evidence type="ECO:0000259" key="10">
    <source>
        <dbReference type="Pfam" id="PF17846"/>
    </source>
</evidence>
<feature type="coiled-coil region" evidence="7">
    <location>
        <begin position="377"/>
        <end position="411"/>
    </location>
</feature>
<dbReference type="PANTHER" id="PTHR12341">
    <property type="entry name" value="5'-&gt;3' EXORIBONUCLEASE"/>
    <property type="match status" value="1"/>
</dbReference>
<evidence type="ECO:0000256" key="5">
    <source>
        <dbReference type="ARBA" id="ARBA00022839"/>
    </source>
</evidence>
<feature type="region of interest" description="Disordered" evidence="8">
    <location>
        <begin position="953"/>
        <end position="1044"/>
    </location>
</feature>
<evidence type="ECO:0000256" key="6">
    <source>
        <dbReference type="PIRNR" id="PIRNR037239"/>
    </source>
</evidence>
<keyword evidence="7" id="KW-0175">Coiled coil</keyword>
<dbReference type="Pfam" id="PF17846">
    <property type="entry name" value="XRN_M"/>
    <property type="match status" value="1"/>
</dbReference>
<evidence type="ECO:0000256" key="8">
    <source>
        <dbReference type="SAM" id="MobiDB-lite"/>
    </source>
</evidence>
<feature type="compositionally biased region" description="Polar residues" evidence="8">
    <location>
        <begin position="991"/>
        <end position="1002"/>
    </location>
</feature>
<dbReference type="CDD" id="cd18673">
    <property type="entry name" value="PIN_XRN1-2-like"/>
    <property type="match status" value="1"/>
</dbReference>
<accession>A0AAV6KD40</accession>
<dbReference type="InterPro" id="IPR017151">
    <property type="entry name" value="Xrn2/3/4"/>
</dbReference>
<keyword evidence="4 6" id="KW-0378">Hydrolase</keyword>
<dbReference type="Gene3D" id="1.25.40.1050">
    <property type="match status" value="1"/>
</dbReference>
<protein>
    <recommendedName>
        <fullName evidence="6">5'-3' exoribonuclease</fullName>
        <ecNumber evidence="6">3.1.13.-</ecNumber>
    </recommendedName>
</protein>
<dbReference type="AlphaFoldDB" id="A0AAV6KD40"/>
<evidence type="ECO:0000313" key="12">
    <source>
        <dbReference type="Proteomes" id="UP000823749"/>
    </source>
</evidence>
<dbReference type="PANTHER" id="PTHR12341:SF62">
    <property type="entry name" value="5'-3' EXORIBONUCLEASE 3-LIKE"/>
    <property type="match status" value="1"/>
</dbReference>
<dbReference type="GO" id="GO:0006397">
    <property type="term" value="P:mRNA processing"/>
    <property type="evidence" value="ECO:0007669"/>
    <property type="project" value="UniProtKB-UniRule"/>
</dbReference>
<feature type="compositionally biased region" description="Low complexity" evidence="8">
    <location>
        <begin position="841"/>
        <end position="856"/>
    </location>
</feature>
<comment type="caution">
    <text evidence="11">The sequence shown here is derived from an EMBL/GenBank/DDBJ whole genome shotgun (WGS) entry which is preliminary data.</text>
</comment>
<dbReference type="EC" id="3.1.13.-" evidence="6"/>
<reference evidence="11" key="1">
    <citation type="submission" date="2020-08" db="EMBL/GenBank/DDBJ databases">
        <title>Plant Genome Project.</title>
        <authorList>
            <person name="Zhang R.-G."/>
        </authorList>
    </citation>
    <scope>NUCLEOTIDE SEQUENCE</scope>
    <source>
        <strain evidence="11">WSP0</strain>
        <tissue evidence="11">Leaf</tissue>
    </source>
</reference>
<feature type="domain" description="Xrn1 N-terminal" evidence="9">
    <location>
        <begin position="61"/>
        <end position="221"/>
    </location>
</feature>
<feature type="coiled-coil region" evidence="7">
    <location>
        <begin position="444"/>
        <end position="471"/>
    </location>
</feature>
<keyword evidence="12" id="KW-1185">Reference proteome</keyword>
<dbReference type="Proteomes" id="UP000823749">
    <property type="component" value="Chromosome 5"/>
</dbReference>